<evidence type="ECO:0000256" key="8">
    <source>
        <dbReference type="ARBA" id="ARBA00023136"/>
    </source>
</evidence>
<gene>
    <name evidence="11" type="ORF">SAMN04487960_10940</name>
</gene>
<dbReference type="EMBL" id="FNNE01000009">
    <property type="protein sequence ID" value="SDX41650.1"/>
    <property type="molecule type" value="Genomic_DNA"/>
</dbReference>
<name>A0A1H3BI50_9GAMM</name>
<dbReference type="InterPro" id="IPR012902">
    <property type="entry name" value="N_methyl_site"/>
</dbReference>
<evidence type="ECO:0000256" key="2">
    <source>
        <dbReference type="ARBA" id="ARBA00008358"/>
    </source>
</evidence>
<dbReference type="SUPFAM" id="SSF54523">
    <property type="entry name" value="Pili subunits"/>
    <property type="match status" value="1"/>
</dbReference>
<dbReference type="GO" id="GO:0005886">
    <property type="term" value="C:plasma membrane"/>
    <property type="evidence" value="ECO:0007669"/>
    <property type="project" value="UniProtKB-SubCell"/>
</dbReference>
<dbReference type="OrthoDB" id="6121517at2"/>
<keyword evidence="12" id="KW-1185">Reference proteome</keyword>
<dbReference type="AlphaFoldDB" id="A0A1H3BI50"/>
<sequence>MNRSPHAFFSQVSPRSTETGFTLIEVLVALLVFALVATAATQVGSQYIASYERIRDKTMATWIADNRMNELRLAATFPGISQNNDDLDYGPYRWRVLTDVQGTQDPTIRRVEVTVSRYLEQRPEPLSIYTLTGFVGEPRGGD</sequence>
<evidence type="ECO:0000313" key="12">
    <source>
        <dbReference type="Proteomes" id="UP000199675"/>
    </source>
</evidence>
<comment type="subunit">
    <text evidence="9">Type II secretion is composed of four main components: the outer membrane complex, the inner membrane complex, the cytoplasmic secretion ATPase and the periplasm-spanning pseudopilus.</text>
</comment>
<keyword evidence="7 9" id="KW-1133">Transmembrane helix</keyword>
<evidence type="ECO:0000256" key="4">
    <source>
        <dbReference type="ARBA" id="ARBA00022481"/>
    </source>
</evidence>
<dbReference type="Proteomes" id="UP000199675">
    <property type="component" value="Unassembled WGS sequence"/>
</dbReference>
<accession>A0A1H3BI50</accession>
<protein>
    <recommendedName>
        <fullName evidence="9">Type II secretion system protein I</fullName>
        <shortName evidence="9">T2SS minor pseudopilin I</shortName>
    </recommendedName>
</protein>
<comment type="similarity">
    <text evidence="2 9">Belongs to the GSP I family.</text>
</comment>
<feature type="transmembrane region" description="Helical" evidence="9">
    <location>
        <begin position="20"/>
        <end position="40"/>
    </location>
</feature>
<evidence type="ECO:0000313" key="11">
    <source>
        <dbReference type="EMBL" id="SDX41650.1"/>
    </source>
</evidence>
<keyword evidence="8 9" id="KW-0472">Membrane</keyword>
<comment type="function">
    <text evidence="9">Component of the type II secretion system required for the energy-dependent secretion of extracellular factors such as proteases and toxins from the periplasm.</text>
</comment>
<dbReference type="GO" id="GO:0015628">
    <property type="term" value="P:protein secretion by the type II secretion system"/>
    <property type="evidence" value="ECO:0007669"/>
    <property type="project" value="UniProtKB-UniRule"/>
</dbReference>
<proteinExistence type="inferred from homology"/>
<keyword evidence="5 9" id="KW-0997">Cell inner membrane</keyword>
<evidence type="ECO:0000256" key="5">
    <source>
        <dbReference type="ARBA" id="ARBA00022519"/>
    </source>
</evidence>
<comment type="subcellular location">
    <subcellularLocation>
        <location evidence="1 9">Cell inner membrane</location>
        <topology evidence="1 9">Single-pass membrane protein</topology>
    </subcellularLocation>
</comment>
<organism evidence="11 12">
    <name type="scientific">Marinobacter mobilis</name>
    <dbReference type="NCBI Taxonomy" id="488533"/>
    <lineage>
        <taxon>Bacteria</taxon>
        <taxon>Pseudomonadati</taxon>
        <taxon>Pseudomonadota</taxon>
        <taxon>Gammaproteobacteria</taxon>
        <taxon>Pseudomonadales</taxon>
        <taxon>Marinobacteraceae</taxon>
        <taxon>Marinobacter</taxon>
    </lineage>
</organism>
<dbReference type="Pfam" id="PF07963">
    <property type="entry name" value="N_methyl"/>
    <property type="match status" value="1"/>
</dbReference>
<dbReference type="GO" id="GO:0015627">
    <property type="term" value="C:type II protein secretion system complex"/>
    <property type="evidence" value="ECO:0007669"/>
    <property type="project" value="UniProtKB-UniRule"/>
</dbReference>
<evidence type="ECO:0000256" key="7">
    <source>
        <dbReference type="ARBA" id="ARBA00022989"/>
    </source>
</evidence>
<dbReference type="NCBIfam" id="TIGR02532">
    <property type="entry name" value="IV_pilin_GFxxxE"/>
    <property type="match status" value="1"/>
</dbReference>
<dbReference type="Gene3D" id="3.30.1300.30">
    <property type="entry name" value="GSPII I/J protein-like"/>
    <property type="match status" value="1"/>
</dbReference>
<dbReference type="InterPro" id="IPR010052">
    <property type="entry name" value="T2SS_protein-GspI"/>
</dbReference>
<evidence type="ECO:0000256" key="6">
    <source>
        <dbReference type="ARBA" id="ARBA00022692"/>
    </source>
</evidence>
<dbReference type="PROSITE" id="PS00409">
    <property type="entry name" value="PROKAR_NTER_METHYL"/>
    <property type="match status" value="1"/>
</dbReference>
<evidence type="ECO:0000256" key="1">
    <source>
        <dbReference type="ARBA" id="ARBA00004377"/>
    </source>
</evidence>
<evidence type="ECO:0000259" key="10">
    <source>
        <dbReference type="Pfam" id="PF02501"/>
    </source>
</evidence>
<dbReference type="RefSeq" id="WP_091815862.1">
    <property type="nucleotide sequence ID" value="NZ_FNNE01000009.1"/>
</dbReference>
<comment type="PTM">
    <text evidence="9">Cleaved by prepilin peptidase.</text>
</comment>
<evidence type="ECO:0000256" key="3">
    <source>
        <dbReference type="ARBA" id="ARBA00022475"/>
    </source>
</evidence>
<reference evidence="11 12" key="1">
    <citation type="submission" date="2016-10" db="EMBL/GenBank/DDBJ databases">
        <authorList>
            <person name="de Groot N.N."/>
        </authorList>
    </citation>
    <scope>NUCLEOTIDE SEQUENCE [LARGE SCALE GENOMIC DNA]</scope>
    <source>
        <strain evidence="11 12">CGMCC 1.7059</strain>
    </source>
</reference>
<dbReference type="Pfam" id="PF02501">
    <property type="entry name" value="T2SSI"/>
    <property type="match status" value="1"/>
</dbReference>
<feature type="domain" description="Type II secretion system protein GspI C-terminal" evidence="10">
    <location>
        <begin position="55"/>
        <end position="135"/>
    </location>
</feature>
<dbReference type="STRING" id="488533.SAMN04487960_10940"/>
<dbReference type="PANTHER" id="PTHR38779">
    <property type="entry name" value="TYPE II SECRETION SYSTEM PROTEIN I-RELATED"/>
    <property type="match status" value="1"/>
</dbReference>
<dbReference type="InterPro" id="IPR003413">
    <property type="entry name" value="T2SS_GspI_C"/>
</dbReference>
<dbReference type="PANTHER" id="PTHR38779:SF2">
    <property type="entry name" value="TYPE II SECRETION SYSTEM PROTEIN I-RELATED"/>
    <property type="match status" value="1"/>
</dbReference>
<dbReference type="NCBIfam" id="TIGR01707">
    <property type="entry name" value="gspI"/>
    <property type="match status" value="1"/>
</dbReference>
<keyword evidence="6 9" id="KW-0812">Transmembrane</keyword>
<keyword evidence="4 9" id="KW-0488">Methylation</keyword>
<dbReference type="InterPro" id="IPR045584">
    <property type="entry name" value="Pilin-like"/>
</dbReference>
<evidence type="ECO:0000256" key="9">
    <source>
        <dbReference type="RuleBase" id="RU368030"/>
    </source>
</evidence>
<keyword evidence="3" id="KW-1003">Cell membrane</keyword>